<feature type="chain" id="PRO_5047258716" evidence="2">
    <location>
        <begin position="30"/>
        <end position="687"/>
    </location>
</feature>
<feature type="domain" description="Peptidase S9 prolyl oligopeptidase catalytic" evidence="3">
    <location>
        <begin position="471"/>
        <end position="685"/>
    </location>
</feature>
<dbReference type="InterPro" id="IPR001375">
    <property type="entry name" value="Peptidase_S9_cat"/>
</dbReference>
<dbReference type="InterPro" id="IPR029058">
    <property type="entry name" value="AB_hydrolase_fold"/>
</dbReference>
<reference evidence="4" key="1">
    <citation type="submission" date="2023-09" db="EMBL/GenBank/DDBJ databases">
        <title>Paucibacter sp. APW11 Genome sequencing and assembly.</title>
        <authorList>
            <person name="Kim I."/>
        </authorList>
    </citation>
    <scope>NUCLEOTIDE SEQUENCE</scope>
    <source>
        <strain evidence="4">APW11</strain>
    </source>
</reference>
<dbReference type="PANTHER" id="PTHR42776:SF27">
    <property type="entry name" value="DIPEPTIDYL PEPTIDASE FAMILY MEMBER 6"/>
    <property type="match status" value="1"/>
</dbReference>
<dbReference type="SUPFAM" id="SSF82171">
    <property type="entry name" value="DPP6 N-terminal domain-like"/>
    <property type="match status" value="1"/>
</dbReference>
<protein>
    <submittedName>
        <fullName evidence="4">Prolyl oligopeptidase family serine peptidase</fullName>
    </submittedName>
</protein>
<comment type="caution">
    <text evidence="4">The sequence shown here is derived from an EMBL/GenBank/DDBJ whole genome shotgun (WGS) entry which is preliminary data.</text>
</comment>
<dbReference type="Proteomes" id="UP001246372">
    <property type="component" value="Unassembled WGS sequence"/>
</dbReference>
<dbReference type="PANTHER" id="PTHR42776">
    <property type="entry name" value="SERINE PEPTIDASE S9 FAMILY MEMBER"/>
    <property type="match status" value="1"/>
</dbReference>
<keyword evidence="1" id="KW-0378">Hydrolase</keyword>
<evidence type="ECO:0000313" key="5">
    <source>
        <dbReference type="Proteomes" id="UP001246372"/>
    </source>
</evidence>
<feature type="signal peptide" evidence="2">
    <location>
        <begin position="1"/>
        <end position="29"/>
    </location>
</feature>
<accession>A0ABU3P6T3</accession>
<organism evidence="4 5">
    <name type="scientific">Roseateles aquae</name>
    <dbReference type="NCBI Taxonomy" id="3077235"/>
    <lineage>
        <taxon>Bacteria</taxon>
        <taxon>Pseudomonadati</taxon>
        <taxon>Pseudomonadota</taxon>
        <taxon>Betaproteobacteria</taxon>
        <taxon>Burkholderiales</taxon>
        <taxon>Sphaerotilaceae</taxon>
        <taxon>Roseateles</taxon>
    </lineage>
</organism>
<dbReference type="EMBL" id="JAVXZY010000001">
    <property type="protein sequence ID" value="MDT8998279.1"/>
    <property type="molecule type" value="Genomic_DNA"/>
</dbReference>
<dbReference type="Pfam" id="PF00326">
    <property type="entry name" value="Peptidase_S9"/>
    <property type="match status" value="1"/>
</dbReference>
<dbReference type="Gene3D" id="3.40.50.1820">
    <property type="entry name" value="alpha/beta hydrolase"/>
    <property type="match status" value="1"/>
</dbReference>
<evidence type="ECO:0000313" key="4">
    <source>
        <dbReference type="EMBL" id="MDT8998279.1"/>
    </source>
</evidence>
<gene>
    <name evidence="4" type="ORF">RQP53_03200</name>
</gene>
<proteinExistence type="predicted"/>
<keyword evidence="5" id="KW-1185">Reference proteome</keyword>
<evidence type="ECO:0000256" key="1">
    <source>
        <dbReference type="ARBA" id="ARBA00022801"/>
    </source>
</evidence>
<keyword evidence="2" id="KW-0732">Signal</keyword>
<name>A0ABU3P6T3_9BURK</name>
<dbReference type="SUPFAM" id="SSF53474">
    <property type="entry name" value="alpha/beta-Hydrolases"/>
    <property type="match status" value="1"/>
</dbReference>
<sequence length="687" mass="75871">MKSDQHRRRVLGLGLLAACPWGLALPAWAADGDAKANAQPGELNGALNGALTDAQRYFRPPQMMGAVLSPDGKRLAMIVMGPHGRAMLSVLALASLKPTVAFSSEAADVQQVVWVNPDRLAFTLGDHETPEGKLDAGPGLFAVDHDGTGFRQLVERQRVWARNGNDTQRLEPWNTYLLNGSTQRSGDEVLVLRPEAFDGKSLGFIRLLRLNTRNGRSTEIEAPLHAVGWWADAQGELRVVLTQQGAQSALLWRDPASGAWKTLSEFNSYTGDGDLQVRHVAEDGRLYVSARRGRDKQALWLLDPATGRWTDEPLAQSPAFDVDAHIVSSQGQVLGWRFTIDAEVTQWQDPGVRALQERIDKLLPRTVNRLSLPWSGKQPWVLVEAFADIQPTLYYLYQRETGKFVRLGAQRPDLDAKQQAAMDMVQIPARDGLSLPAWLSLPRAAKAEGQPRRLPLVVLVHGGPFVRGPSWQFDAELQFLVARGYAVLQPQFRGTQGFGAAHARAGWRQWGKAMQNDLADAARWAIAQGIADPERIAIAGASYGGYASLMGLIRDPELFRCGVAWVGVTDLDMLHTVNWSDVSDDFKRHGLPVVLGDREKDAADLKVNSPLTHAASIRQPLLLAYGGADKRVPLIHGESFRRALSPDNKNVEWLLYRDEGHGWRSSATKVDFWNHVAAFLDKHLAPR</sequence>
<evidence type="ECO:0000259" key="3">
    <source>
        <dbReference type="Pfam" id="PF00326"/>
    </source>
</evidence>
<evidence type="ECO:0000256" key="2">
    <source>
        <dbReference type="SAM" id="SignalP"/>
    </source>
</evidence>
<dbReference type="RefSeq" id="WP_315648588.1">
    <property type="nucleotide sequence ID" value="NZ_JAVXZY010000001.1"/>
</dbReference>